<dbReference type="PANTHER" id="PTHR40980">
    <property type="entry name" value="PLUG DOMAIN-CONTAINING PROTEIN"/>
    <property type="match status" value="1"/>
</dbReference>
<evidence type="ECO:0000256" key="3">
    <source>
        <dbReference type="ARBA" id="ARBA00023237"/>
    </source>
</evidence>
<keyword evidence="3" id="KW-0998">Cell outer membrane</keyword>
<evidence type="ECO:0000256" key="1">
    <source>
        <dbReference type="ARBA" id="ARBA00004442"/>
    </source>
</evidence>
<dbReference type="InterPro" id="IPR012910">
    <property type="entry name" value="Plug_dom"/>
</dbReference>
<dbReference type="InterPro" id="IPR037066">
    <property type="entry name" value="Plug_dom_sf"/>
</dbReference>
<dbReference type="Pfam" id="PF14905">
    <property type="entry name" value="OMP_b-brl_3"/>
    <property type="match status" value="1"/>
</dbReference>
<proteinExistence type="predicted"/>
<dbReference type="OrthoDB" id="905812at2"/>
<dbReference type="Gene3D" id="2.40.170.20">
    <property type="entry name" value="TonB-dependent receptor, beta-barrel domain"/>
    <property type="match status" value="1"/>
</dbReference>
<evidence type="ECO:0000313" key="7">
    <source>
        <dbReference type="Proteomes" id="UP000305848"/>
    </source>
</evidence>
<dbReference type="Pfam" id="PF07715">
    <property type="entry name" value="Plug"/>
    <property type="match status" value="1"/>
</dbReference>
<keyword evidence="6" id="KW-0675">Receptor</keyword>
<dbReference type="Gene3D" id="2.170.130.10">
    <property type="entry name" value="TonB-dependent receptor, plug domain"/>
    <property type="match status" value="1"/>
</dbReference>
<dbReference type="PANTHER" id="PTHR40980:SF4">
    <property type="entry name" value="TONB-DEPENDENT RECEPTOR-LIKE BETA-BARREL DOMAIN-CONTAINING PROTEIN"/>
    <property type="match status" value="1"/>
</dbReference>
<dbReference type="Gene3D" id="2.60.40.1120">
    <property type="entry name" value="Carboxypeptidase-like, regulatory domain"/>
    <property type="match status" value="1"/>
</dbReference>
<reference evidence="6 7" key="1">
    <citation type="submission" date="2019-05" db="EMBL/GenBank/DDBJ databases">
        <title>Panacibacter sp. strain 17mud1-8 Genome sequencing and assembly.</title>
        <authorList>
            <person name="Chhetri G."/>
        </authorList>
    </citation>
    <scope>NUCLEOTIDE SEQUENCE [LARGE SCALE GENOMIC DNA]</scope>
    <source>
        <strain evidence="6 7">17mud1-8</strain>
    </source>
</reference>
<evidence type="ECO:0000256" key="2">
    <source>
        <dbReference type="ARBA" id="ARBA00023136"/>
    </source>
</evidence>
<evidence type="ECO:0000259" key="5">
    <source>
        <dbReference type="Pfam" id="PF14905"/>
    </source>
</evidence>
<accession>A0A4U3L703</accession>
<feature type="domain" description="TonB-dependent receptor plug" evidence="4">
    <location>
        <begin position="205"/>
        <end position="274"/>
    </location>
</feature>
<sequence length="886" mass="100082">MIVDLLFVTPSVYLLIRMPLPGAAAKNYCLMKIAITVGLLFLVVQNILAQDVSPRPDYENVNITLTGKITDGLTDKPIPGAVVRVAAANTGTPAVATDNYYSTIKITAQDGSFEILHIPFNSQYNVTITAIGYGTGMRTINFNEPGEEETGRKSIITKALGTISLLPEANNLKSVVVTSTARPALQFGIDRKIFDVEKNITSKGGTAVDVMKNIPSLTVDVEGNVQMRNSSPQILIDGRPTILTLDQIPADDIERIELLTNPSAKYDASSAGGIINIVLKQNKRKGFNGIASVGAGTPGVLNGNISLNVRQKSFNVFGSANYNQSDGTTNERAYRINKDNGIVTDYFTQNSSNKRHRKFYSIRVGADYFIDSKTTLSFTQGFHNGRFSNHEDQDQQYFDSLQQLDYTGLRYTDGTGNFSRSSSRLSFDKTFKSPDQKLTADVTYNKGTRGSGSDIFNNYYSPDGSIYQPQSHVRNDGSGNDDQLTVQADYSNKINESRRVEFGLRSFTSNTTTRFGTYAVDNAVETKLPLSSNYKYKETVNAGYFNYADKWKSFQYQLGLRMEFSKLDGHLMDSALSFGYKYPEDLKHFWDALFPSIFITKKLNENQDIQLNYSRRIRRPRFWEVNPFIDINDPLNIRQGNPALRPEYTNSLEFNYFNQYKSGSFLGVLYFKNNQGDITSYSDTITTDVYKQLINAGVSPNAILNTFINAGYTNRMGAEFTVTKKFFDNLEFTYNLDLQYRQTSAKVNDLDLSNSGFYWDTKLITNYKIVTPQKSLFNNLSFQLIADYEAPRVIPQGKTKQQFVSDFAMRKEFLRNKKAAISFNINDIFNTRRWGTIYDTEDFYQDAYRRWDVRTFRITFSYKFGNGDFDIFKKRNNNGGANDDEG</sequence>
<keyword evidence="2" id="KW-0472">Membrane</keyword>
<dbReference type="GO" id="GO:0009279">
    <property type="term" value="C:cell outer membrane"/>
    <property type="evidence" value="ECO:0007669"/>
    <property type="project" value="UniProtKB-SubCell"/>
</dbReference>
<protein>
    <submittedName>
        <fullName evidence="6">TonB-dependent receptor</fullName>
    </submittedName>
</protein>
<dbReference type="Pfam" id="PF13620">
    <property type="entry name" value="CarboxypepD_reg"/>
    <property type="match status" value="1"/>
</dbReference>
<dbReference type="AlphaFoldDB" id="A0A4U3L703"/>
<dbReference type="Proteomes" id="UP000305848">
    <property type="component" value="Unassembled WGS sequence"/>
</dbReference>
<gene>
    <name evidence="6" type="ORF">FC093_05340</name>
</gene>
<dbReference type="EMBL" id="SZQL01000003">
    <property type="protein sequence ID" value="TKK70174.1"/>
    <property type="molecule type" value="Genomic_DNA"/>
</dbReference>
<feature type="domain" description="Outer membrane protein beta-barrel" evidence="5">
    <location>
        <begin position="429"/>
        <end position="862"/>
    </location>
</feature>
<keyword evidence="7" id="KW-1185">Reference proteome</keyword>
<organism evidence="6 7">
    <name type="scientific">Ilyomonas limi</name>
    <dbReference type="NCBI Taxonomy" id="2575867"/>
    <lineage>
        <taxon>Bacteria</taxon>
        <taxon>Pseudomonadati</taxon>
        <taxon>Bacteroidota</taxon>
        <taxon>Chitinophagia</taxon>
        <taxon>Chitinophagales</taxon>
        <taxon>Chitinophagaceae</taxon>
        <taxon>Ilyomonas</taxon>
    </lineage>
</organism>
<dbReference type="InterPro" id="IPR036942">
    <property type="entry name" value="Beta-barrel_TonB_sf"/>
</dbReference>
<dbReference type="SUPFAM" id="SSF49464">
    <property type="entry name" value="Carboxypeptidase regulatory domain-like"/>
    <property type="match status" value="1"/>
</dbReference>
<dbReference type="InterPro" id="IPR008969">
    <property type="entry name" value="CarboxyPept-like_regulatory"/>
</dbReference>
<evidence type="ECO:0000313" key="6">
    <source>
        <dbReference type="EMBL" id="TKK70174.1"/>
    </source>
</evidence>
<evidence type="ECO:0000259" key="4">
    <source>
        <dbReference type="Pfam" id="PF07715"/>
    </source>
</evidence>
<comment type="caution">
    <text evidence="6">The sequence shown here is derived from an EMBL/GenBank/DDBJ whole genome shotgun (WGS) entry which is preliminary data.</text>
</comment>
<name>A0A4U3L703_9BACT</name>
<dbReference type="SUPFAM" id="SSF56935">
    <property type="entry name" value="Porins"/>
    <property type="match status" value="1"/>
</dbReference>
<comment type="subcellular location">
    <subcellularLocation>
        <location evidence="1">Cell outer membrane</location>
    </subcellularLocation>
</comment>
<dbReference type="InterPro" id="IPR041700">
    <property type="entry name" value="OMP_b-brl_3"/>
</dbReference>